<keyword evidence="1" id="KW-1133">Transmembrane helix</keyword>
<dbReference type="Proteomes" id="UP001328107">
    <property type="component" value="Unassembled WGS sequence"/>
</dbReference>
<comment type="caution">
    <text evidence="3">The sequence shown here is derived from an EMBL/GenBank/DDBJ whole genome shotgun (WGS) entry which is preliminary data.</text>
</comment>
<proteinExistence type="predicted"/>
<keyword evidence="4" id="KW-1185">Reference proteome</keyword>
<feature type="transmembrane region" description="Helical" evidence="1">
    <location>
        <begin position="46"/>
        <end position="69"/>
    </location>
</feature>
<keyword evidence="1" id="KW-0812">Transmembrane</keyword>
<evidence type="ECO:0000313" key="3">
    <source>
        <dbReference type="EMBL" id="GMR60417.1"/>
    </source>
</evidence>
<evidence type="ECO:0000256" key="2">
    <source>
        <dbReference type="SAM" id="SignalP"/>
    </source>
</evidence>
<feature type="signal peptide" evidence="2">
    <location>
        <begin position="1"/>
        <end position="19"/>
    </location>
</feature>
<feature type="non-terminal residue" evidence="3">
    <location>
        <position position="191"/>
    </location>
</feature>
<evidence type="ECO:0000256" key="1">
    <source>
        <dbReference type="SAM" id="Phobius"/>
    </source>
</evidence>
<evidence type="ECO:0008006" key="5">
    <source>
        <dbReference type="Google" id="ProtNLM"/>
    </source>
</evidence>
<feature type="chain" id="PRO_5043053010" description="G protein-coupled receptor" evidence="2">
    <location>
        <begin position="20"/>
        <end position="191"/>
    </location>
</feature>
<evidence type="ECO:0000313" key="4">
    <source>
        <dbReference type="Proteomes" id="UP001328107"/>
    </source>
</evidence>
<dbReference type="AlphaFoldDB" id="A0AAN5IBV2"/>
<name>A0AAN5IBV2_9BILA</name>
<dbReference type="EMBL" id="BTRK01000006">
    <property type="protein sequence ID" value="GMR60417.1"/>
    <property type="molecule type" value="Genomic_DNA"/>
</dbReference>
<keyword evidence="1" id="KW-0472">Membrane</keyword>
<sequence>QSSISFIALLLVSVTAIVASGVSSISSIASMPSVSSVTVSVRSVSVGSVTVMVSVVAGHVGSVVVAARVAGRMRTVVVAATGLSMGAAARLLGLASALALVEFAEEGEVLAASLRARAGSRAATASLRSQLNLLNFGLSHFLLCGRSTILCPFGYSNKILGFFLKKSDPSLDGMPSICGEVGRSKGEEGEK</sequence>
<gene>
    <name evidence="3" type="ORF">PMAYCL1PPCAC_30612</name>
</gene>
<keyword evidence="2" id="KW-0732">Signal</keyword>
<feature type="non-terminal residue" evidence="3">
    <location>
        <position position="1"/>
    </location>
</feature>
<protein>
    <recommendedName>
        <fullName evidence="5">G protein-coupled receptor</fullName>
    </recommendedName>
</protein>
<reference evidence="4" key="1">
    <citation type="submission" date="2022-10" db="EMBL/GenBank/DDBJ databases">
        <title>Genome assembly of Pristionchus species.</title>
        <authorList>
            <person name="Yoshida K."/>
            <person name="Sommer R.J."/>
        </authorList>
    </citation>
    <scope>NUCLEOTIDE SEQUENCE [LARGE SCALE GENOMIC DNA]</scope>
    <source>
        <strain evidence="4">RS5460</strain>
    </source>
</reference>
<organism evidence="3 4">
    <name type="scientific">Pristionchus mayeri</name>
    <dbReference type="NCBI Taxonomy" id="1317129"/>
    <lineage>
        <taxon>Eukaryota</taxon>
        <taxon>Metazoa</taxon>
        <taxon>Ecdysozoa</taxon>
        <taxon>Nematoda</taxon>
        <taxon>Chromadorea</taxon>
        <taxon>Rhabditida</taxon>
        <taxon>Rhabditina</taxon>
        <taxon>Diplogasteromorpha</taxon>
        <taxon>Diplogasteroidea</taxon>
        <taxon>Neodiplogasteridae</taxon>
        <taxon>Pristionchus</taxon>
    </lineage>
</organism>
<accession>A0AAN5IBV2</accession>